<feature type="transmembrane region" description="Helical" evidence="7">
    <location>
        <begin position="20"/>
        <end position="44"/>
    </location>
</feature>
<comment type="similarity">
    <text evidence="6">Belongs to the peptidase M48 family.</text>
</comment>
<feature type="domain" description="Peptidase M48" evidence="8">
    <location>
        <begin position="89"/>
        <end position="191"/>
    </location>
</feature>
<evidence type="ECO:0000256" key="7">
    <source>
        <dbReference type="SAM" id="Phobius"/>
    </source>
</evidence>
<dbReference type="EMBL" id="JBHSKJ010000039">
    <property type="protein sequence ID" value="MFC5150010.1"/>
    <property type="molecule type" value="Genomic_DNA"/>
</dbReference>
<keyword evidence="1 6" id="KW-0645">Protease</keyword>
<comment type="cofactor">
    <cofactor evidence="6">
        <name>Zn(2+)</name>
        <dbReference type="ChEBI" id="CHEBI:29105"/>
    </cofactor>
    <text evidence="6">Binds 1 zinc ion per subunit.</text>
</comment>
<keyword evidence="5 6" id="KW-0482">Metalloprotease</keyword>
<proteinExistence type="inferred from homology"/>
<evidence type="ECO:0000313" key="9">
    <source>
        <dbReference type="EMBL" id="MFC5150010.1"/>
    </source>
</evidence>
<keyword evidence="3 6" id="KW-0378">Hydrolase</keyword>
<dbReference type="Gene3D" id="3.30.2010.10">
    <property type="entry name" value="Metalloproteases ('zincins'), catalytic domain"/>
    <property type="match status" value="1"/>
</dbReference>
<evidence type="ECO:0000256" key="4">
    <source>
        <dbReference type="ARBA" id="ARBA00022833"/>
    </source>
</evidence>
<evidence type="ECO:0000256" key="2">
    <source>
        <dbReference type="ARBA" id="ARBA00022723"/>
    </source>
</evidence>
<dbReference type="Pfam" id="PF01435">
    <property type="entry name" value="Peptidase_M48"/>
    <property type="match status" value="1"/>
</dbReference>
<dbReference type="InterPro" id="IPR001915">
    <property type="entry name" value="Peptidase_M48"/>
</dbReference>
<dbReference type="CDD" id="cd07328">
    <property type="entry name" value="M48_Ste24p_like"/>
    <property type="match status" value="1"/>
</dbReference>
<evidence type="ECO:0000256" key="6">
    <source>
        <dbReference type="RuleBase" id="RU003983"/>
    </source>
</evidence>
<gene>
    <name evidence="9" type="ORF">ACFPP6_35805</name>
</gene>
<keyword evidence="7" id="KW-1133">Transmembrane helix</keyword>
<keyword evidence="2" id="KW-0479">Metal-binding</keyword>
<name>A0ABW0A8A1_9ACTN</name>
<keyword evidence="4 6" id="KW-0862">Zinc</keyword>
<keyword evidence="7" id="KW-0472">Membrane</keyword>
<sequence length="257" mass="27497">MASLSRGAIALSRALRALVLLADFYLVALAILGVLVGADAAAWIWAPPPVAIKVTVLSAVLGFPVLRGTFALGASTGEEKEALPLTEAEQPELCGTVRSLAGRSGTRPPDEILLTEEVNAAVSEDARLLGLLPGRRRLYLGVPLLTGLSEPQLHSVIAHELGHYSDADTRMAGITRRGRDCVLRTVAAFQEREQKRIGKDRSNSGKMLASRALMRLMVLVRSVERPLRWARMSVSFFVTLGVPALGLSAGGSGRTRQ</sequence>
<dbReference type="RefSeq" id="WP_382051070.1">
    <property type="nucleotide sequence ID" value="NZ_JBHSKJ010000039.1"/>
</dbReference>
<accession>A0ABW0A8A1</accession>
<keyword evidence="7" id="KW-0812">Transmembrane</keyword>
<reference evidence="10" key="1">
    <citation type="journal article" date="2019" name="Int. J. Syst. Evol. Microbiol.">
        <title>The Global Catalogue of Microorganisms (GCM) 10K type strain sequencing project: providing services to taxonomists for standard genome sequencing and annotation.</title>
        <authorList>
            <consortium name="The Broad Institute Genomics Platform"/>
            <consortium name="The Broad Institute Genome Sequencing Center for Infectious Disease"/>
            <person name="Wu L."/>
            <person name="Ma J."/>
        </authorList>
    </citation>
    <scope>NUCLEOTIDE SEQUENCE [LARGE SCALE GENOMIC DNA]</scope>
    <source>
        <strain evidence="10">CGMCC 4.1641</strain>
    </source>
</reference>
<keyword evidence="10" id="KW-1185">Reference proteome</keyword>
<dbReference type="Proteomes" id="UP001596222">
    <property type="component" value="Unassembled WGS sequence"/>
</dbReference>
<evidence type="ECO:0000256" key="3">
    <source>
        <dbReference type="ARBA" id="ARBA00022801"/>
    </source>
</evidence>
<evidence type="ECO:0000256" key="5">
    <source>
        <dbReference type="ARBA" id="ARBA00023049"/>
    </source>
</evidence>
<protein>
    <submittedName>
        <fullName evidence="9">M48 family metallopeptidase</fullName>
    </submittedName>
</protein>
<comment type="caution">
    <text evidence="9">The sequence shown here is derived from an EMBL/GenBank/DDBJ whole genome shotgun (WGS) entry which is preliminary data.</text>
</comment>
<evidence type="ECO:0000313" key="10">
    <source>
        <dbReference type="Proteomes" id="UP001596222"/>
    </source>
</evidence>
<evidence type="ECO:0000256" key="1">
    <source>
        <dbReference type="ARBA" id="ARBA00022670"/>
    </source>
</evidence>
<evidence type="ECO:0000259" key="8">
    <source>
        <dbReference type="Pfam" id="PF01435"/>
    </source>
</evidence>
<organism evidence="9 10">
    <name type="scientific">Streptomyces aureoversilis</name>
    <dbReference type="NCBI Taxonomy" id="67277"/>
    <lineage>
        <taxon>Bacteria</taxon>
        <taxon>Bacillati</taxon>
        <taxon>Actinomycetota</taxon>
        <taxon>Actinomycetes</taxon>
        <taxon>Kitasatosporales</taxon>
        <taxon>Streptomycetaceae</taxon>
        <taxon>Streptomyces</taxon>
    </lineage>
</organism>
<feature type="transmembrane region" description="Helical" evidence="7">
    <location>
        <begin position="50"/>
        <end position="70"/>
    </location>
</feature>